<dbReference type="Pfam" id="PF01925">
    <property type="entry name" value="TauE"/>
    <property type="match status" value="1"/>
</dbReference>
<reference evidence="9 10" key="1">
    <citation type="submission" date="2015-01" db="EMBL/GenBank/DDBJ databases">
        <title>Lactococcus lactis subsp.lactis JCM 5805 whole genome shotgun sequence.</title>
        <authorList>
            <person name="Fujii T."/>
            <person name="Tomita Y."/>
            <person name="Ikushima S."/>
            <person name="Fujiwara D."/>
        </authorList>
    </citation>
    <scope>NUCLEOTIDE SEQUENCE [LARGE SCALE GENOMIC DNA]</scope>
    <source>
        <strain evidence="9 10">JCM 5805</strain>
    </source>
</reference>
<evidence type="ECO:0000313" key="9">
    <source>
        <dbReference type="EMBL" id="GAM78968.1"/>
    </source>
</evidence>
<feature type="transmembrane region" description="Helical" evidence="8">
    <location>
        <begin position="49"/>
        <end position="71"/>
    </location>
</feature>
<feature type="transmembrane region" description="Helical" evidence="8">
    <location>
        <begin position="206"/>
        <end position="228"/>
    </location>
</feature>
<dbReference type="EMBL" id="BBSI01000005">
    <property type="protein sequence ID" value="GAM78968.1"/>
    <property type="molecule type" value="Genomic_DNA"/>
</dbReference>
<protein>
    <recommendedName>
        <fullName evidence="8">Probable membrane transporter protein</fullName>
    </recommendedName>
</protein>
<evidence type="ECO:0000256" key="3">
    <source>
        <dbReference type="ARBA" id="ARBA00022448"/>
    </source>
</evidence>
<evidence type="ECO:0000256" key="7">
    <source>
        <dbReference type="ARBA" id="ARBA00023136"/>
    </source>
</evidence>
<proteinExistence type="inferred from homology"/>
<evidence type="ECO:0000256" key="1">
    <source>
        <dbReference type="ARBA" id="ARBA00004651"/>
    </source>
</evidence>
<accession>A0A0B8QVM5</accession>
<dbReference type="PANTHER" id="PTHR30269:SF23">
    <property type="entry name" value="MEMBRANE TRANSPORTER PROTEIN YDHB-RELATED"/>
    <property type="match status" value="1"/>
</dbReference>
<evidence type="ECO:0000313" key="10">
    <source>
        <dbReference type="Proteomes" id="UP000031847"/>
    </source>
</evidence>
<organism evidence="9 10">
    <name type="scientific">Lactococcus lactis subsp. lactis</name>
    <name type="common">Streptococcus lactis</name>
    <dbReference type="NCBI Taxonomy" id="1360"/>
    <lineage>
        <taxon>Bacteria</taxon>
        <taxon>Bacillati</taxon>
        <taxon>Bacillota</taxon>
        <taxon>Bacilli</taxon>
        <taxon>Lactobacillales</taxon>
        <taxon>Streptococcaceae</taxon>
        <taxon>Lactococcus</taxon>
    </lineage>
</organism>
<feature type="transmembrane region" description="Helical" evidence="8">
    <location>
        <begin position="263"/>
        <end position="280"/>
    </location>
</feature>
<evidence type="ECO:0000256" key="8">
    <source>
        <dbReference type="RuleBase" id="RU363041"/>
    </source>
</evidence>
<dbReference type="GO" id="GO:0005886">
    <property type="term" value="C:plasma membrane"/>
    <property type="evidence" value="ECO:0007669"/>
    <property type="project" value="UniProtKB-SubCell"/>
</dbReference>
<dbReference type="InterPro" id="IPR052017">
    <property type="entry name" value="TSUP"/>
</dbReference>
<name>A0A0B8QVM5_LACLL</name>
<dbReference type="InterPro" id="IPR002781">
    <property type="entry name" value="TM_pro_TauE-like"/>
</dbReference>
<keyword evidence="5 8" id="KW-0812">Transmembrane</keyword>
<comment type="caution">
    <text evidence="9">The sequence shown here is derived from an EMBL/GenBank/DDBJ whole genome shotgun (WGS) entry which is preliminary data.</text>
</comment>
<dbReference type="AlphaFoldDB" id="A0A0B8QVM5"/>
<evidence type="ECO:0000256" key="6">
    <source>
        <dbReference type="ARBA" id="ARBA00022989"/>
    </source>
</evidence>
<feature type="transmembrane region" description="Helical" evidence="8">
    <location>
        <begin position="234"/>
        <end position="251"/>
    </location>
</feature>
<keyword evidence="3" id="KW-0813">Transport</keyword>
<dbReference type="PANTHER" id="PTHR30269">
    <property type="entry name" value="TRANSMEMBRANE PROTEIN YFCA"/>
    <property type="match status" value="1"/>
</dbReference>
<evidence type="ECO:0000256" key="5">
    <source>
        <dbReference type="ARBA" id="ARBA00022692"/>
    </source>
</evidence>
<comment type="subcellular location">
    <subcellularLocation>
        <location evidence="1 8">Cell membrane</location>
        <topology evidence="1 8">Multi-pass membrane protein</topology>
    </subcellularLocation>
</comment>
<feature type="transmembrane region" description="Helical" evidence="8">
    <location>
        <begin position="92"/>
        <end position="117"/>
    </location>
</feature>
<sequence>MEKHMSLLVFTLLMLLLGFVAGVFGSILGLGGGIIITPIITTFFGVDIKYAIGASIVAVIATSSGAAISYLKDDMINVRTAMFLEIFTTIGGLVGAILAGFFDATILNILFGCLLIFQGYNMWRKMHKGEEVVQKVESDKIAEKLKLNSSYYDKQLGKEIPYQVEKVPGGAAVMLGAGVASGLLGIGSGVFKVMAMDSMMKMPLKASTATSNLMIGVTAAASATVYFFNGYVNPSLAGPLAIGIVAGAALGSKIMPKLPAKTIRLIFIPVILIMALQMLLKGLGVSL</sequence>
<evidence type="ECO:0000256" key="2">
    <source>
        <dbReference type="ARBA" id="ARBA00009142"/>
    </source>
</evidence>
<gene>
    <name evidence="9" type="ORF">JCM5805K_0071</name>
</gene>
<keyword evidence="7 8" id="KW-0472">Membrane</keyword>
<keyword evidence="6 8" id="KW-1133">Transmembrane helix</keyword>
<feature type="transmembrane region" description="Helical" evidence="8">
    <location>
        <begin position="171"/>
        <end position="194"/>
    </location>
</feature>
<dbReference type="Proteomes" id="UP000031847">
    <property type="component" value="Unassembled WGS sequence"/>
</dbReference>
<keyword evidence="4 8" id="KW-1003">Cell membrane</keyword>
<comment type="similarity">
    <text evidence="2 8">Belongs to the 4-toluene sulfonate uptake permease (TSUP) (TC 2.A.102) family.</text>
</comment>
<evidence type="ECO:0000256" key="4">
    <source>
        <dbReference type="ARBA" id="ARBA00022475"/>
    </source>
</evidence>